<reference evidence="2" key="2">
    <citation type="submission" date="2023-04" db="EMBL/GenBank/DDBJ databases">
        <title>'Rhodoalgimonas zhirmunskyi' gen. nov., isolated from a red alga.</title>
        <authorList>
            <person name="Nedashkovskaya O.I."/>
            <person name="Otstavnykh N.Y."/>
            <person name="Bystritskaya E.P."/>
            <person name="Balabanova L.A."/>
            <person name="Isaeva M.P."/>
        </authorList>
    </citation>
    <scope>NUCLEOTIDE SEQUENCE</scope>
    <source>
        <strain evidence="2">10Alg 79</strain>
    </source>
</reference>
<protein>
    <submittedName>
        <fullName evidence="2">MarR family transcriptional regulator</fullName>
    </submittedName>
</protein>
<dbReference type="InterPro" id="IPR039422">
    <property type="entry name" value="MarR/SlyA-like"/>
</dbReference>
<keyword evidence="3" id="KW-1185">Reference proteome</keyword>
<organism evidence="2 3">
    <name type="scientific">Rhodalgimonas zhirmunskyi</name>
    <dbReference type="NCBI Taxonomy" id="2964767"/>
    <lineage>
        <taxon>Bacteria</taxon>
        <taxon>Pseudomonadati</taxon>
        <taxon>Pseudomonadota</taxon>
        <taxon>Alphaproteobacteria</taxon>
        <taxon>Rhodobacterales</taxon>
        <taxon>Roseobacteraceae</taxon>
        <taxon>Rhodalgimonas</taxon>
    </lineage>
</organism>
<dbReference type="GO" id="GO:0006950">
    <property type="term" value="P:response to stress"/>
    <property type="evidence" value="ECO:0007669"/>
    <property type="project" value="TreeGrafter"/>
</dbReference>
<dbReference type="PRINTS" id="PR00598">
    <property type="entry name" value="HTHMARR"/>
</dbReference>
<name>A0AAJ1X5R4_9RHOB</name>
<evidence type="ECO:0000313" key="3">
    <source>
        <dbReference type="Proteomes" id="UP001227162"/>
    </source>
</evidence>
<reference evidence="2" key="1">
    <citation type="submission" date="2022-07" db="EMBL/GenBank/DDBJ databases">
        <authorList>
            <person name="Otstavnykh N."/>
            <person name="Isaeva M."/>
            <person name="Bystritskaya E."/>
        </authorList>
    </citation>
    <scope>NUCLEOTIDE SEQUENCE</scope>
    <source>
        <strain evidence="2">10Alg 79</strain>
    </source>
</reference>
<dbReference type="Pfam" id="PF01047">
    <property type="entry name" value="MarR"/>
    <property type="match status" value="1"/>
</dbReference>
<dbReference type="GO" id="GO:0003700">
    <property type="term" value="F:DNA-binding transcription factor activity"/>
    <property type="evidence" value="ECO:0007669"/>
    <property type="project" value="InterPro"/>
</dbReference>
<dbReference type="Proteomes" id="UP001227162">
    <property type="component" value="Unassembled WGS sequence"/>
</dbReference>
<dbReference type="PANTHER" id="PTHR33164:SF95">
    <property type="entry name" value="TRANSCRIPTIONAL REGULATOR"/>
    <property type="match status" value="1"/>
</dbReference>
<evidence type="ECO:0000259" key="1">
    <source>
        <dbReference type="PROSITE" id="PS50995"/>
    </source>
</evidence>
<dbReference type="RefSeq" id="WP_317626374.1">
    <property type="nucleotide sequence ID" value="NZ_JANFFA010000003.1"/>
</dbReference>
<dbReference type="PANTHER" id="PTHR33164">
    <property type="entry name" value="TRANSCRIPTIONAL REGULATOR, MARR FAMILY"/>
    <property type="match status" value="1"/>
</dbReference>
<dbReference type="InterPro" id="IPR000835">
    <property type="entry name" value="HTH_MarR-typ"/>
</dbReference>
<dbReference type="AlphaFoldDB" id="A0AAJ1X5R4"/>
<dbReference type="SMART" id="SM00347">
    <property type="entry name" value="HTH_MARR"/>
    <property type="match status" value="1"/>
</dbReference>
<dbReference type="EMBL" id="JANFFA010000003">
    <property type="protein sequence ID" value="MDQ2094761.1"/>
    <property type="molecule type" value="Genomic_DNA"/>
</dbReference>
<dbReference type="PROSITE" id="PS50995">
    <property type="entry name" value="HTH_MARR_2"/>
    <property type="match status" value="1"/>
</dbReference>
<dbReference type="SUPFAM" id="SSF46785">
    <property type="entry name" value="Winged helix' DNA-binding domain"/>
    <property type="match status" value="1"/>
</dbReference>
<accession>A0AAJ1X5R4</accession>
<sequence length="139" mass="15551">MAKDEYILDEQVGYLLRLASQRHAAIFQAMSPEALTAMQFAALIRLGEHGELSQNRLGRLAAMDVATIKGVVDRLRQKDLVEVSPDPDDRRRMLIRLSASARAMLNDLHASGREITTETLAPLSPEERAQFLGLLRRLT</sequence>
<comment type="caution">
    <text evidence="2">The sequence shown here is derived from an EMBL/GenBank/DDBJ whole genome shotgun (WGS) entry which is preliminary data.</text>
</comment>
<proteinExistence type="predicted"/>
<evidence type="ECO:0000313" key="2">
    <source>
        <dbReference type="EMBL" id="MDQ2094761.1"/>
    </source>
</evidence>
<dbReference type="Gene3D" id="1.10.10.10">
    <property type="entry name" value="Winged helix-like DNA-binding domain superfamily/Winged helix DNA-binding domain"/>
    <property type="match status" value="1"/>
</dbReference>
<feature type="domain" description="HTH marR-type" evidence="1">
    <location>
        <begin position="9"/>
        <end position="139"/>
    </location>
</feature>
<gene>
    <name evidence="2" type="ORF">NOI20_11620</name>
</gene>
<dbReference type="InterPro" id="IPR036388">
    <property type="entry name" value="WH-like_DNA-bd_sf"/>
</dbReference>
<dbReference type="InterPro" id="IPR036390">
    <property type="entry name" value="WH_DNA-bd_sf"/>
</dbReference>